<dbReference type="OrthoDB" id="8182952at2759"/>
<dbReference type="Proteomes" id="UP000694569">
    <property type="component" value="Unplaced"/>
</dbReference>
<feature type="domain" description="MyTH4" evidence="1">
    <location>
        <begin position="1"/>
        <end position="136"/>
    </location>
</feature>
<dbReference type="Ensembl" id="ENSLLET00000046853.1">
    <property type="protein sequence ID" value="ENSLLEP00000045055.1"/>
    <property type="gene ID" value="ENSLLEG00000028556.1"/>
</dbReference>
<dbReference type="InterPro" id="IPR038185">
    <property type="entry name" value="MyTH4_dom_sf"/>
</dbReference>
<dbReference type="PANTHER" id="PTHR22692:SF16">
    <property type="entry name" value="MYOSIN XVB"/>
    <property type="match status" value="1"/>
</dbReference>
<protein>
    <recommendedName>
        <fullName evidence="1">MyTH4 domain-containing protein</fullName>
    </recommendedName>
</protein>
<sequence length="359" mass="41919">KNKAFIQRSHLFSFPALMRFMGDQQYREKDDVTCIYEILQLCKEKLMLKDEIYCQVLKQITENPKQESCNRGWMILSLLTGYFAPSSALLPYVTKYLQDIQGTYQGKVHILKFNLHFRAFNWRRESFSKGYPSPFLHFCHWLSDSWRSGLKTSQTLMTNLTVAADLVPEICEQLLVSDNNEMEEFAIFANKGKGEVVRPLRAGDYIHDFLLPDNSVTLEFKRVTWKAPLRGRSELYIQVLYSQVFSFFHETVTALPLFDHNVFQIKRISEESVSSPCFVAVNHAHLLILENNSQVYVCTIYIKSMRTMRPFDNNTFPGVELHYGSAEDPQAVWMELQEVRDFTSIWRIDSLRGYSESNF</sequence>
<reference evidence="2" key="2">
    <citation type="submission" date="2025-09" db="UniProtKB">
        <authorList>
            <consortium name="Ensembl"/>
        </authorList>
    </citation>
    <scope>IDENTIFICATION</scope>
</reference>
<organism evidence="2 3">
    <name type="scientific">Leptobrachium leishanense</name>
    <name type="common">Leishan spiny toad</name>
    <dbReference type="NCBI Taxonomy" id="445787"/>
    <lineage>
        <taxon>Eukaryota</taxon>
        <taxon>Metazoa</taxon>
        <taxon>Chordata</taxon>
        <taxon>Craniata</taxon>
        <taxon>Vertebrata</taxon>
        <taxon>Euteleostomi</taxon>
        <taxon>Amphibia</taxon>
        <taxon>Batrachia</taxon>
        <taxon>Anura</taxon>
        <taxon>Pelobatoidea</taxon>
        <taxon>Megophryidae</taxon>
        <taxon>Leptobrachium</taxon>
    </lineage>
</organism>
<dbReference type="Pfam" id="PF00784">
    <property type="entry name" value="MyTH4"/>
    <property type="match status" value="1"/>
</dbReference>
<dbReference type="GO" id="GO:0005856">
    <property type="term" value="C:cytoskeleton"/>
    <property type="evidence" value="ECO:0007669"/>
    <property type="project" value="InterPro"/>
</dbReference>
<name>A0A8C5R0W4_9ANUR</name>
<reference evidence="2" key="1">
    <citation type="submission" date="2025-08" db="UniProtKB">
        <authorList>
            <consortium name="Ensembl"/>
        </authorList>
    </citation>
    <scope>IDENTIFICATION</scope>
</reference>
<dbReference type="PROSITE" id="PS51016">
    <property type="entry name" value="MYTH4"/>
    <property type="match status" value="1"/>
</dbReference>
<dbReference type="InterPro" id="IPR051567">
    <property type="entry name" value="Unconventional_Myosin_ATPase"/>
</dbReference>
<evidence type="ECO:0000313" key="3">
    <source>
        <dbReference type="Proteomes" id="UP000694569"/>
    </source>
</evidence>
<dbReference type="Gene3D" id="1.25.40.530">
    <property type="entry name" value="MyTH4 domain"/>
    <property type="match status" value="1"/>
</dbReference>
<dbReference type="GeneTree" id="ENSGT00930000151032"/>
<accession>A0A8C5R0W4</accession>
<dbReference type="PANTHER" id="PTHR22692">
    <property type="entry name" value="MYOSIN VII, XV"/>
    <property type="match status" value="1"/>
</dbReference>
<dbReference type="AlphaFoldDB" id="A0A8C5R0W4"/>
<dbReference type="InterPro" id="IPR000857">
    <property type="entry name" value="MyTH4_dom"/>
</dbReference>
<evidence type="ECO:0000259" key="1">
    <source>
        <dbReference type="PROSITE" id="PS51016"/>
    </source>
</evidence>
<proteinExistence type="predicted"/>
<keyword evidence="3" id="KW-1185">Reference proteome</keyword>
<evidence type="ECO:0000313" key="2">
    <source>
        <dbReference type="Ensembl" id="ENSLLEP00000045055.1"/>
    </source>
</evidence>
<dbReference type="SMART" id="SM00139">
    <property type="entry name" value="MyTH4"/>
    <property type="match status" value="1"/>
</dbReference>